<feature type="transmembrane region" description="Helical" evidence="7">
    <location>
        <begin position="172"/>
        <end position="193"/>
    </location>
</feature>
<feature type="transmembrane region" description="Helical" evidence="7">
    <location>
        <begin position="9"/>
        <end position="28"/>
    </location>
</feature>
<keyword evidence="2" id="KW-0813">Transport</keyword>
<evidence type="ECO:0000313" key="9">
    <source>
        <dbReference type="EMBL" id="MCW7503698.1"/>
    </source>
</evidence>
<dbReference type="Proteomes" id="UP001208794">
    <property type="component" value="Unassembled WGS sequence"/>
</dbReference>
<protein>
    <submittedName>
        <fullName evidence="9">SLC13 family permease</fullName>
    </submittedName>
</protein>
<feature type="transmembrane region" description="Helical" evidence="7">
    <location>
        <begin position="409"/>
        <end position="427"/>
    </location>
</feature>
<dbReference type="InterPro" id="IPR004680">
    <property type="entry name" value="Cit_transptr-like_dom"/>
</dbReference>
<feature type="transmembrane region" description="Helical" evidence="7">
    <location>
        <begin position="495"/>
        <end position="513"/>
    </location>
</feature>
<feature type="domain" description="RCK C-terminal" evidence="8">
    <location>
        <begin position="201"/>
        <end position="286"/>
    </location>
</feature>
<reference evidence="9 10" key="1">
    <citation type="submission" date="2022-06" db="EMBL/GenBank/DDBJ databases">
        <title>Leptospira isolates from biofilms formed at urban environments.</title>
        <authorList>
            <person name="Ribeiro P.S."/>
            <person name="Sousa T."/>
            <person name="Carvalho N."/>
            <person name="Aburjaile F."/>
            <person name="Neves F."/>
            <person name="Oliveira D."/>
            <person name="Blanco L."/>
            <person name="Lima J."/>
            <person name="Costa F."/>
            <person name="Brenig B."/>
            <person name="Soares S."/>
            <person name="Ramos R."/>
            <person name="Goes-Neto A."/>
            <person name="Matiuzzi M."/>
            <person name="Azevedo V."/>
            <person name="Ristow P."/>
        </authorList>
    </citation>
    <scope>NUCLEOTIDE SEQUENCE [LARGE SCALE GENOMIC DNA]</scope>
    <source>
        <strain evidence="9 10">VSF14</strain>
    </source>
</reference>
<evidence type="ECO:0000313" key="10">
    <source>
        <dbReference type="Proteomes" id="UP001208794"/>
    </source>
</evidence>
<keyword evidence="5 7" id="KW-1133">Transmembrane helix</keyword>
<name>A0ABT3M5Q6_9LEPT</name>
<dbReference type="InterPro" id="IPR036721">
    <property type="entry name" value="RCK_C_sf"/>
</dbReference>
<feature type="transmembrane region" description="Helical" evidence="7">
    <location>
        <begin position="557"/>
        <end position="577"/>
    </location>
</feature>
<keyword evidence="10" id="KW-1185">Reference proteome</keyword>
<evidence type="ECO:0000256" key="1">
    <source>
        <dbReference type="ARBA" id="ARBA00004141"/>
    </source>
</evidence>
<feature type="transmembrane region" description="Helical" evidence="7">
    <location>
        <begin position="434"/>
        <end position="452"/>
    </location>
</feature>
<gene>
    <name evidence="9" type="ORF">ND855_06130</name>
</gene>
<dbReference type="EMBL" id="JAMQPR010000001">
    <property type="protein sequence ID" value="MCW7503698.1"/>
    <property type="molecule type" value="Genomic_DNA"/>
</dbReference>
<feature type="transmembrane region" description="Helical" evidence="7">
    <location>
        <begin position="58"/>
        <end position="76"/>
    </location>
</feature>
<feature type="transmembrane region" description="Helical" evidence="7">
    <location>
        <begin position="384"/>
        <end position="403"/>
    </location>
</feature>
<evidence type="ECO:0000256" key="2">
    <source>
        <dbReference type="ARBA" id="ARBA00022448"/>
    </source>
</evidence>
<comment type="subcellular location">
    <subcellularLocation>
        <location evidence="1">Membrane</location>
        <topology evidence="1">Multi-pass membrane protein</topology>
    </subcellularLocation>
</comment>
<evidence type="ECO:0000256" key="4">
    <source>
        <dbReference type="ARBA" id="ARBA00022737"/>
    </source>
</evidence>
<comment type="caution">
    <text evidence="9">The sequence shown here is derived from an EMBL/GenBank/DDBJ whole genome shotgun (WGS) entry which is preliminary data.</text>
</comment>
<dbReference type="Gene3D" id="3.30.70.1450">
    <property type="entry name" value="Regulator of K+ conductance, C-terminal domain"/>
    <property type="match status" value="2"/>
</dbReference>
<feature type="transmembrane region" description="Helical" evidence="7">
    <location>
        <begin position="464"/>
        <end position="488"/>
    </location>
</feature>
<dbReference type="Pfam" id="PF03600">
    <property type="entry name" value="CitMHS"/>
    <property type="match status" value="1"/>
</dbReference>
<evidence type="ECO:0000256" key="3">
    <source>
        <dbReference type="ARBA" id="ARBA00022692"/>
    </source>
</evidence>
<dbReference type="InterPro" id="IPR051679">
    <property type="entry name" value="DASS-Related_Transporters"/>
</dbReference>
<organism evidence="9 10">
    <name type="scientific">Leptospira paudalimensis</name>
    <dbReference type="NCBI Taxonomy" id="2950024"/>
    <lineage>
        <taxon>Bacteria</taxon>
        <taxon>Pseudomonadati</taxon>
        <taxon>Spirochaetota</taxon>
        <taxon>Spirochaetia</taxon>
        <taxon>Leptospirales</taxon>
        <taxon>Leptospiraceae</taxon>
        <taxon>Leptospira</taxon>
    </lineage>
</organism>
<accession>A0ABT3M5Q6</accession>
<dbReference type="SUPFAM" id="SSF116726">
    <property type="entry name" value="TrkA C-terminal domain-like"/>
    <property type="match status" value="2"/>
</dbReference>
<feature type="transmembrane region" description="Helical" evidence="7">
    <location>
        <begin position="519"/>
        <end position="537"/>
    </location>
</feature>
<dbReference type="Pfam" id="PF02080">
    <property type="entry name" value="TrkA_C"/>
    <property type="match status" value="1"/>
</dbReference>
<feature type="transmembrane region" description="Helical" evidence="7">
    <location>
        <begin position="96"/>
        <end position="123"/>
    </location>
</feature>
<keyword evidence="6 7" id="KW-0472">Membrane</keyword>
<evidence type="ECO:0000259" key="8">
    <source>
        <dbReference type="PROSITE" id="PS51202"/>
    </source>
</evidence>
<evidence type="ECO:0000256" key="5">
    <source>
        <dbReference type="ARBA" id="ARBA00022989"/>
    </source>
</evidence>
<dbReference type="PANTHER" id="PTHR43652">
    <property type="entry name" value="BASIC AMINO ACID ANTIPORTER YFCC-RELATED"/>
    <property type="match status" value="1"/>
</dbReference>
<dbReference type="RefSeq" id="WP_265357624.1">
    <property type="nucleotide sequence ID" value="NZ_JAMQPR010000001.1"/>
</dbReference>
<keyword evidence="3 7" id="KW-0812">Transmembrane</keyword>
<feature type="transmembrane region" description="Helical" evidence="7">
    <location>
        <begin position="34"/>
        <end position="51"/>
    </location>
</feature>
<keyword evidence="4" id="KW-0677">Repeat</keyword>
<evidence type="ECO:0000256" key="7">
    <source>
        <dbReference type="SAM" id="Phobius"/>
    </source>
</evidence>
<proteinExistence type="predicted"/>
<dbReference type="PROSITE" id="PS51202">
    <property type="entry name" value="RCK_C"/>
    <property type="match status" value="1"/>
</dbReference>
<evidence type="ECO:0000256" key="6">
    <source>
        <dbReference type="ARBA" id="ARBA00023136"/>
    </source>
</evidence>
<dbReference type="InterPro" id="IPR006037">
    <property type="entry name" value="RCK_C"/>
</dbReference>
<feature type="transmembrane region" description="Helical" evidence="7">
    <location>
        <begin position="135"/>
        <end position="160"/>
    </location>
</feature>
<dbReference type="PANTHER" id="PTHR43652:SF2">
    <property type="entry name" value="BASIC AMINO ACID ANTIPORTER YFCC-RELATED"/>
    <property type="match status" value="1"/>
</dbReference>
<sequence>MPINTMQNLIILTVLLLIFSAIVIVYFFEISTGFVFFTLSILFLLTGLIETKEFLSSFFDETLMTIVTLIFISRGLEYNRLTEVFRNLLLNGSKRYILFKLNVFSLIYSMFVNNAAVVSTMIGILRGRYQYQRPFLMSISFASILGGMLTLVGTSTNLIVNNLKMKSGFPTWNLFDFFMIGITPAIVGLIYLAKAPLRLFGDEDTKTKEGSSIFEARVSPDSKLIGKSIEENGLRNLKKIFLGEVVRENGELVSPASPTHIIQKNDRLVFVGDKEDIQSAEILKDLIVLDSDSSYLLKNVNEVIVSDESDLIGLTPKNAQFRSRFNAVIISIRRGDKVFFKNIGEETIHSGDQLRLVIGDDFKKSHANDLSFVHLEKKAETNGMISSLLFLGFFICILILNLFGLLSLFKGTLIVLVFAILTKIISVNSLRTEIPYNLIMTVGSAFVISVVLKNLKAPELVLSFILPYLLQMPVFISLFLFFLFVIFLTEFVSNAVAAGIAFPFALSLANGLSTATEPFFLVTAFGASASFLTPFGYHTNMMVFSVGQYKPSDFLKLGLPLTIAYIIFVYVSILYKFDLYVSL</sequence>